<dbReference type="AlphaFoldDB" id="A0A9E8ZE52"/>
<dbReference type="PROSITE" id="PS51257">
    <property type="entry name" value="PROKAR_LIPOPROTEIN"/>
    <property type="match status" value="1"/>
</dbReference>
<evidence type="ECO:0000256" key="2">
    <source>
        <dbReference type="SAM" id="SignalP"/>
    </source>
</evidence>
<dbReference type="EMBL" id="CP113797">
    <property type="protein sequence ID" value="WAL61312.1"/>
    <property type="molecule type" value="Genomic_DNA"/>
</dbReference>
<dbReference type="RefSeq" id="WP_268611266.1">
    <property type="nucleotide sequence ID" value="NZ_CP113797.1"/>
</dbReference>
<organism evidence="3 4">
    <name type="scientific">Thermocoleostomius sinensis A174</name>
    <dbReference type="NCBI Taxonomy" id="2016057"/>
    <lineage>
        <taxon>Bacteria</taxon>
        <taxon>Bacillati</taxon>
        <taxon>Cyanobacteriota</taxon>
        <taxon>Cyanophyceae</taxon>
        <taxon>Oculatellales</taxon>
        <taxon>Oculatellaceae</taxon>
        <taxon>Thermocoleostomius</taxon>
    </lineage>
</organism>
<dbReference type="Proteomes" id="UP001163152">
    <property type="component" value="Chromosome"/>
</dbReference>
<feature type="signal peptide" evidence="2">
    <location>
        <begin position="1"/>
        <end position="19"/>
    </location>
</feature>
<feature type="chain" id="PRO_5039130224" description="ABC transporter substrate-binding protein" evidence="2">
    <location>
        <begin position="20"/>
        <end position="47"/>
    </location>
</feature>
<evidence type="ECO:0000256" key="1">
    <source>
        <dbReference type="SAM" id="MobiDB-lite"/>
    </source>
</evidence>
<gene>
    <name evidence="3" type="ORF">OXH18_04755</name>
</gene>
<protein>
    <recommendedName>
        <fullName evidence="5">ABC transporter substrate-binding protein</fullName>
    </recommendedName>
</protein>
<evidence type="ECO:0008006" key="5">
    <source>
        <dbReference type="Google" id="ProtNLM"/>
    </source>
</evidence>
<accession>A0A9E8ZE52</accession>
<keyword evidence="2" id="KW-0732">Signal</keyword>
<keyword evidence="4" id="KW-1185">Reference proteome</keyword>
<reference evidence="3" key="1">
    <citation type="submission" date="2022-12" db="EMBL/GenBank/DDBJ databases">
        <title>Polyphasic identification of a Novel Hot-Spring Cyanobacterium Ocullathermofonsia sinensis gen nov. sp. nov. and Genomic Insights on its Adaptations to the Thermal Habitat.</title>
        <authorList>
            <person name="Daroch M."/>
            <person name="Tang J."/>
            <person name="Jiang Y."/>
        </authorList>
    </citation>
    <scope>NUCLEOTIDE SEQUENCE</scope>
    <source>
        <strain evidence="3">PKUAC-SCTA174</strain>
    </source>
</reference>
<feature type="region of interest" description="Disordered" evidence="1">
    <location>
        <begin position="22"/>
        <end position="47"/>
    </location>
</feature>
<dbReference type="KEGG" id="tsin:OXH18_04755"/>
<evidence type="ECO:0000313" key="4">
    <source>
        <dbReference type="Proteomes" id="UP001163152"/>
    </source>
</evidence>
<sequence>MTKKAIGLLLVLGLSSVLAACGGGTTDAPADAPAESPVETPAESPSP</sequence>
<proteinExistence type="predicted"/>
<evidence type="ECO:0000313" key="3">
    <source>
        <dbReference type="EMBL" id="WAL61312.1"/>
    </source>
</evidence>
<name>A0A9E8ZE52_9CYAN</name>